<organism evidence="16 17">
    <name type="scientific">Texcoconibacillus texcoconensis</name>
    <dbReference type="NCBI Taxonomy" id="1095777"/>
    <lineage>
        <taxon>Bacteria</taxon>
        <taxon>Bacillati</taxon>
        <taxon>Bacillota</taxon>
        <taxon>Bacilli</taxon>
        <taxon>Bacillales</taxon>
        <taxon>Bacillaceae</taxon>
        <taxon>Texcoconibacillus</taxon>
    </lineage>
</organism>
<name>A0A840QR70_9BACI</name>
<dbReference type="SMART" id="SM00388">
    <property type="entry name" value="HisKA"/>
    <property type="match status" value="1"/>
</dbReference>
<keyword evidence="9 16" id="KW-0418">Kinase</keyword>
<dbReference type="InterPro" id="IPR011620">
    <property type="entry name" value="Sig_transdc_His_kinase_LytS_TM"/>
</dbReference>
<evidence type="ECO:0000259" key="15">
    <source>
        <dbReference type="PROSITE" id="PS50109"/>
    </source>
</evidence>
<dbReference type="Pfam" id="PF02518">
    <property type="entry name" value="HATPase_c"/>
    <property type="match status" value="1"/>
</dbReference>
<comment type="caution">
    <text evidence="16">The sequence shown here is derived from an EMBL/GenBank/DDBJ whole genome shotgun (WGS) entry which is preliminary data.</text>
</comment>
<keyword evidence="17" id="KW-1185">Reference proteome</keyword>
<keyword evidence="7 14" id="KW-0812">Transmembrane</keyword>
<evidence type="ECO:0000256" key="10">
    <source>
        <dbReference type="ARBA" id="ARBA00022840"/>
    </source>
</evidence>
<evidence type="ECO:0000256" key="7">
    <source>
        <dbReference type="ARBA" id="ARBA00022692"/>
    </source>
</evidence>
<dbReference type="SUPFAM" id="SSF55874">
    <property type="entry name" value="ATPase domain of HSP90 chaperone/DNA topoisomerase II/histidine kinase"/>
    <property type="match status" value="1"/>
</dbReference>
<evidence type="ECO:0000256" key="5">
    <source>
        <dbReference type="ARBA" id="ARBA00022553"/>
    </source>
</evidence>
<comment type="catalytic activity">
    <reaction evidence="1">
        <text>ATP + protein L-histidine = ADP + protein N-phospho-L-histidine.</text>
        <dbReference type="EC" id="2.7.13.3"/>
    </reaction>
</comment>
<feature type="transmembrane region" description="Helical" evidence="14">
    <location>
        <begin position="134"/>
        <end position="156"/>
    </location>
</feature>
<keyword evidence="5" id="KW-0597">Phosphoprotein</keyword>
<sequence>MVFGLEELLLNVLFLIVFLLFVPLLLEVHANAFFQKNKKSIFTISMVLAIIACISFPIPILEGYIFDLRLVALTIGGLYGGIPTALLLASVTALYRVLLGGPGVPVALVALFTLIILMFIFNRRFHDGSRKKKVIIGATLSFLSTFAMIVAIIIFQTPFDPMLLFLHLFITTVAAILIIYLYEVIHEHIIVSKRVMRAEKMEVVSHLASSISHEVRNPLTTVRGFMQMMLHADLPEHKRNQYLTTSIDEVDRATEIIRDYLTFAKPSPENEETLNLKQELERTLQIITPLANMNGVKVETNLEDVYIKGEEQFLQQCLVNITKNCIEAMPEKGKLSIVTKTERDKVLLKISDNGKGMTEDQLLRLGEPYFTTKGREGTGLGMMVSMKIIESMNGKLNVTSRLNEGTRFLIELPIVEENG</sequence>
<dbReference type="PANTHER" id="PTHR43065:SF46">
    <property type="entry name" value="C4-DICARBOXYLATE TRANSPORT SENSOR PROTEIN DCTB"/>
    <property type="match status" value="1"/>
</dbReference>
<evidence type="ECO:0000256" key="8">
    <source>
        <dbReference type="ARBA" id="ARBA00022741"/>
    </source>
</evidence>
<evidence type="ECO:0000313" key="16">
    <source>
        <dbReference type="EMBL" id="MBB5173828.1"/>
    </source>
</evidence>
<evidence type="ECO:0000256" key="6">
    <source>
        <dbReference type="ARBA" id="ARBA00022679"/>
    </source>
</evidence>
<evidence type="ECO:0000256" key="14">
    <source>
        <dbReference type="SAM" id="Phobius"/>
    </source>
</evidence>
<dbReference type="InterPro" id="IPR003661">
    <property type="entry name" value="HisK_dim/P_dom"/>
</dbReference>
<evidence type="ECO:0000256" key="11">
    <source>
        <dbReference type="ARBA" id="ARBA00022989"/>
    </source>
</evidence>
<dbReference type="EMBL" id="JACHHB010000008">
    <property type="protein sequence ID" value="MBB5173828.1"/>
    <property type="molecule type" value="Genomic_DNA"/>
</dbReference>
<dbReference type="SUPFAM" id="SSF47384">
    <property type="entry name" value="Homodimeric domain of signal transducing histidine kinase"/>
    <property type="match status" value="1"/>
</dbReference>
<reference evidence="16 17" key="1">
    <citation type="submission" date="2020-08" db="EMBL/GenBank/DDBJ databases">
        <title>Genomic Encyclopedia of Type Strains, Phase IV (KMG-IV): sequencing the most valuable type-strain genomes for metagenomic binning, comparative biology and taxonomic classification.</title>
        <authorList>
            <person name="Goeker M."/>
        </authorList>
    </citation>
    <scope>NUCLEOTIDE SEQUENCE [LARGE SCALE GENOMIC DNA]</scope>
    <source>
        <strain evidence="16 17">DSM 24696</strain>
    </source>
</reference>
<dbReference type="InterPro" id="IPR036097">
    <property type="entry name" value="HisK_dim/P_sf"/>
</dbReference>
<dbReference type="GO" id="GO:0005524">
    <property type="term" value="F:ATP binding"/>
    <property type="evidence" value="ECO:0007669"/>
    <property type="project" value="UniProtKB-KW"/>
</dbReference>
<dbReference type="InterPro" id="IPR004358">
    <property type="entry name" value="Sig_transdc_His_kin-like_C"/>
</dbReference>
<dbReference type="PANTHER" id="PTHR43065">
    <property type="entry name" value="SENSOR HISTIDINE KINASE"/>
    <property type="match status" value="1"/>
</dbReference>
<proteinExistence type="predicted"/>
<feature type="transmembrane region" description="Helical" evidence="14">
    <location>
        <begin position="70"/>
        <end position="98"/>
    </location>
</feature>
<dbReference type="InterPro" id="IPR036890">
    <property type="entry name" value="HATPase_C_sf"/>
</dbReference>
<dbReference type="InterPro" id="IPR003594">
    <property type="entry name" value="HATPase_dom"/>
</dbReference>
<dbReference type="CDD" id="cd00082">
    <property type="entry name" value="HisKA"/>
    <property type="match status" value="1"/>
</dbReference>
<keyword evidence="13 14" id="KW-0472">Membrane</keyword>
<keyword evidence="8" id="KW-0547">Nucleotide-binding</keyword>
<dbReference type="Gene3D" id="1.10.287.130">
    <property type="match status" value="1"/>
</dbReference>
<dbReference type="PRINTS" id="PR00344">
    <property type="entry name" value="BCTRLSENSOR"/>
</dbReference>
<evidence type="ECO:0000256" key="4">
    <source>
        <dbReference type="ARBA" id="ARBA00022475"/>
    </source>
</evidence>
<dbReference type="InterPro" id="IPR005467">
    <property type="entry name" value="His_kinase_dom"/>
</dbReference>
<dbReference type="AlphaFoldDB" id="A0A840QR70"/>
<evidence type="ECO:0000256" key="3">
    <source>
        <dbReference type="ARBA" id="ARBA00012438"/>
    </source>
</evidence>
<protein>
    <recommendedName>
        <fullName evidence="3">histidine kinase</fullName>
        <ecNumber evidence="3">2.7.13.3</ecNumber>
    </recommendedName>
</protein>
<gene>
    <name evidence="16" type="ORF">HNQ41_002018</name>
</gene>
<dbReference type="Gene3D" id="3.30.565.10">
    <property type="entry name" value="Histidine kinase-like ATPase, C-terminal domain"/>
    <property type="match status" value="1"/>
</dbReference>
<feature type="domain" description="Histidine kinase" evidence="15">
    <location>
        <begin position="210"/>
        <end position="416"/>
    </location>
</feature>
<dbReference type="SMART" id="SM00387">
    <property type="entry name" value="HATPase_c"/>
    <property type="match status" value="1"/>
</dbReference>
<evidence type="ECO:0000256" key="13">
    <source>
        <dbReference type="ARBA" id="ARBA00023136"/>
    </source>
</evidence>
<keyword evidence="4" id="KW-1003">Cell membrane</keyword>
<dbReference type="GO" id="GO:0005886">
    <property type="term" value="C:plasma membrane"/>
    <property type="evidence" value="ECO:0007669"/>
    <property type="project" value="UniProtKB-SubCell"/>
</dbReference>
<evidence type="ECO:0000313" key="17">
    <source>
        <dbReference type="Proteomes" id="UP000551878"/>
    </source>
</evidence>
<dbReference type="PROSITE" id="PS50109">
    <property type="entry name" value="HIS_KIN"/>
    <property type="match status" value="1"/>
</dbReference>
<evidence type="ECO:0000256" key="12">
    <source>
        <dbReference type="ARBA" id="ARBA00023012"/>
    </source>
</evidence>
<dbReference type="EC" id="2.7.13.3" evidence="3"/>
<dbReference type="Pfam" id="PF07694">
    <property type="entry name" value="5TM-5TMR_LYT"/>
    <property type="match status" value="1"/>
</dbReference>
<evidence type="ECO:0000256" key="2">
    <source>
        <dbReference type="ARBA" id="ARBA00004651"/>
    </source>
</evidence>
<keyword evidence="12" id="KW-0902">Two-component regulatory system</keyword>
<evidence type="ECO:0000256" key="1">
    <source>
        <dbReference type="ARBA" id="ARBA00000085"/>
    </source>
</evidence>
<comment type="subcellular location">
    <subcellularLocation>
        <location evidence="2">Cell membrane</location>
        <topology evidence="2">Multi-pass membrane protein</topology>
    </subcellularLocation>
</comment>
<keyword evidence="11 14" id="KW-1133">Transmembrane helix</keyword>
<evidence type="ECO:0000256" key="9">
    <source>
        <dbReference type="ARBA" id="ARBA00022777"/>
    </source>
</evidence>
<feature type="transmembrane region" description="Helical" evidence="14">
    <location>
        <begin position="104"/>
        <end position="122"/>
    </location>
</feature>
<dbReference type="Proteomes" id="UP000551878">
    <property type="component" value="Unassembled WGS sequence"/>
</dbReference>
<dbReference type="GO" id="GO:0071555">
    <property type="term" value="P:cell wall organization"/>
    <property type="evidence" value="ECO:0007669"/>
    <property type="project" value="InterPro"/>
</dbReference>
<keyword evidence="10" id="KW-0067">ATP-binding</keyword>
<dbReference type="GO" id="GO:0000155">
    <property type="term" value="F:phosphorelay sensor kinase activity"/>
    <property type="evidence" value="ECO:0007669"/>
    <property type="project" value="InterPro"/>
</dbReference>
<feature type="transmembrane region" description="Helical" evidence="14">
    <location>
        <begin position="40"/>
        <end position="58"/>
    </location>
</feature>
<keyword evidence="6 16" id="KW-0808">Transferase</keyword>
<accession>A0A840QR70</accession>
<dbReference type="Pfam" id="PF00512">
    <property type="entry name" value="HisKA"/>
    <property type="match status" value="1"/>
</dbReference>
<feature type="transmembrane region" description="Helical" evidence="14">
    <location>
        <begin position="162"/>
        <end position="185"/>
    </location>
</feature>